<proteinExistence type="predicted"/>
<keyword evidence="1 3" id="KW-0378">Hydrolase</keyword>
<dbReference type="Proteomes" id="UP001058533">
    <property type="component" value="Chromosome"/>
</dbReference>
<accession>A0ABY5L9Y4</accession>
<feature type="domain" description="BD-FAE-like" evidence="2">
    <location>
        <begin position="110"/>
        <end position="288"/>
    </location>
</feature>
<evidence type="ECO:0000256" key="1">
    <source>
        <dbReference type="ARBA" id="ARBA00022801"/>
    </source>
</evidence>
<sequence length="342" mass="35679">MQRLGARGDAAVTGETAMIDRRTILGASAAMAVTGAAAGVARATPLQRTTLQWPTREHFKLWPGGAPGAPATLPVPKRDGPEDGRELWMRGVAEPTVSVYRPAKPNGIGVLSIPGGGYSFVSVENEGAGVARVLNPLGYTVFVLTYRLPGEGWSQRADVPLQDAQRAMRLIRARAGSLGIDPAKLGILGFSAGGHLAASLTVGHADPVYTAVDAADRGDARPAFSGLVYPVTALTYDDKLNGSGRNLVGDVADPAILARYDTVARVTAQTPPIFLLHAADDGLVPLEMGLSMLTAARAAKVPVEGHFYEKGGHGFGMAADPAHPAHGWGALFATWVARHMAT</sequence>
<evidence type="ECO:0000313" key="4">
    <source>
        <dbReference type="Proteomes" id="UP001058533"/>
    </source>
</evidence>
<keyword evidence="4" id="KW-1185">Reference proteome</keyword>
<gene>
    <name evidence="3" type="ORF">NMP03_03145</name>
</gene>
<dbReference type="PANTHER" id="PTHR48081:SF6">
    <property type="entry name" value="PEPTIDASE S9 PROLYL OLIGOPEPTIDASE CATALYTIC DOMAIN-CONTAINING PROTEIN"/>
    <property type="match status" value="1"/>
</dbReference>
<dbReference type="Gene3D" id="3.40.50.1820">
    <property type="entry name" value="alpha/beta hydrolase"/>
    <property type="match status" value="1"/>
</dbReference>
<evidence type="ECO:0000313" key="3">
    <source>
        <dbReference type="EMBL" id="UUL83242.1"/>
    </source>
</evidence>
<dbReference type="PROSITE" id="PS51318">
    <property type="entry name" value="TAT"/>
    <property type="match status" value="1"/>
</dbReference>
<dbReference type="EMBL" id="CP101740">
    <property type="protein sequence ID" value="UUL83242.1"/>
    <property type="molecule type" value="Genomic_DNA"/>
</dbReference>
<organism evidence="3 4">
    <name type="scientific">Sphingomonas qomolangmaensis</name>
    <dbReference type="NCBI Taxonomy" id="2918765"/>
    <lineage>
        <taxon>Bacteria</taxon>
        <taxon>Pseudomonadati</taxon>
        <taxon>Pseudomonadota</taxon>
        <taxon>Alphaproteobacteria</taxon>
        <taxon>Sphingomonadales</taxon>
        <taxon>Sphingomonadaceae</taxon>
        <taxon>Sphingomonas</taxon>
    </lineage>
</organism>
<reference evidence="3" key="1">
    <citation type="submission" date="2022-07" db="EMBL/GenBank/DDBJ databases">
        <title>Sphingomonas sp. nov., a novel bacterium isolated from the north slope of the Mount Everest.</title>
        <authorList>
            <person name="Cui X."/>
            <person name="Liu Y."/>
        </authorList>
    </citation>
    <scope>NUCLEOTIDE SEQUENCE</scope>
    <source>
        <strain evidence="3">S5-59</strain>
    </source>
</reference>
<dbReference type="InterPro" id="IPR006311">
    <property type="entry name" value="TAT_signal"/>
</dbReference>
<dbReference type="RefSeq" id="WP_256507085.1">
    <property type="nucleotide sequence ID" value="NZ_CP101740.1"/>
</dbReference>
<protein>
    <submittedName>
        <fullName evidence="3">Alpha/beta hydrolase</fullName>
    </submittedName>
</protein>
<dbReference type="InterPro" id="IPR029058">
    <property type="entry name" value="AB_hydrolase_fold"/>
</dbReference>
<evidence type="ECO:0000259" key="2">
    <source>
        <dbReference type="Pfam" id="PF20434"/>
    </source>
</evidence>
<dbReference type="Pfam" id="PF20434">
    <property type="entry name" value="BD-FAE"/>
    <property type="match status" value="1"/>
</dbReference>
<dbReference type="SUPFAM" id="SSF53474">
    <property type="entry name" value="alpha/beta-Hydrolases"/>
    <property type="match status" value="1"/>
</dbReference>
<dbReference type="InterPro" id="IPR050300">
    <property type="entry name" value="GDXG_lipolytic_enzyme"/>
</dbReference>
<dbReference type="PANTHER" id="PTHR48081">
    <property type="entry name" value="AB HYDROLASE SUPERFAMILY PROTEIN C4A8.06C"/>
    <property type="match status" value="1"/>
</dbReference>
<dbReference type="GO" id="GO:0016787">
    <property type="term" value="F:hydrolase activity"/>
    <property type="evidence" value="ECO:0007669"/>
    <property type="project" value="UniProtKB-KW"/>
</dbReference>
<dbReference type="InterPro" id="IPR049492">
    <property type="entry name" value="BD-FAE-like_dom"/>
</dbReference>
<name>A0ABY5L9Y4_9SPHN</name>